<evidence type="ECO:0000313" key="1">
    <source>
        <dbReference type="EMBL" id="RAI90034.1"/>
    </source>
</evidence>
<evidence type="ECO:0000313" key="2">
    <source>
        <dbReference type="Proteomes" id="UP000249610"/>
    </source>
</evidence>
<organism evidence="1 2">
    <name type="scientific">Algoriphagus yeomjeoni</name>
    <dbReference type="NCBI Taxonomy" id="291403"/>
    <lineage>
        <taxon>Bacteria</taxon>
        <taxon>Pseudomonadati</taxon>
        <taxon>Bacteroidota</taxon>
        <taxon>Cytophagia</taxon>
        <taxon>Cytophagales</taxon>
        <taxon>Cyclobacteriaceae</taxon>
        <taxon>Algoriphagus</taxon>
    </lineage>
</organism>
<dbReference type="Gene3D" id="2.40.400.10">
    <property type="entry name" value="Acetoacetate decarboxylase-like"/>
    <property type="match status" value="1"/>
</dbReference>
<evidence type="ECO:0008006" key="3">
    <source>
        <dbReference type="Google" id="ProtNLM"/>
    </source>
</evidence>
<gene>
    <name evidence="1" type="ORF">LV83_02037</name>
</gene>
<keyword evidence="2" id="KW-1185">Reference proteome</keyword>
<dbReference type="InterPro" id="IPR023375">
    <property type="entry name" value="ADC_dom_sf"/>
</dbReference>
<reference evidence="1 2" key="1">
    <citation type="submission" date="2018-06" db="EMBL/GenBank/DDBJ databases">
        <title>Genomic Encyclopedia of Archaeal and Bacterial Type Strains, Phase II (KMG-II): from individual species to whole genera.</title>
        <authorList>
            <person name="Goeker M."/>
        </authorList>
    </citation>
    <scope>NUCLEOTIDE SEQUENCE [LARGE SCALE GENOMIC DNA]</scope>
    <source>
        <strain evidence="1 2">DSM 23446</strain>
    </source>
</reference>
<dbReference type="PANTHER" id="PTHR40518:SF1">
    <property type="entry name" value="ACETOACETATE DECARBOXYLASE"/>
    <property type="match status" value="1"/>
</dbReference>
<proteinExistence type="predicted"/>
<accession>A0A327PFM0</accession>
<dbReference type="EMBL" id="QLLK01000005">
    <property type="protein sequence ID" value="RAI90034.1"/>
    <property type="molecule type" value="Genomic_DNA"/>
</dbReference>
<dbReference type="PANTHER" id="PTHR40518">
    <property type="entry name" value="ACETOACETATE DECARBOXYLASE"/>
    <property type="match status" value="1"/>
</dbReference>
<name>A0A327PFM0_9BACT</name>
<protein>
    <recommendedName>
        <fullName evidence="3">Acetoacetate decarboxylase</fullName>
    </recommendedName>
</protein>
<dbReference type="Proteomes" id="UP000249610">
    <property type="component" value="Unassembled WGS sequence"/>
</dbReference>
<dbReference type="SUPFAM" id="SSF160104">
    <property type="entry name" value="Acetoacetate decarboxylase-like"/>
    <property type="match status" value="1"/>
</dbReference>
<sequence length="235" mass="26693">MVDGQVLALHLMPENHQIILKNLKLFKQAPAPWKLQGEGIILVYKFSRKWLERNGDLPDHLKGKFKGGLGYLMLVNYNSSPVGPYKELLFLPGKFSLYDKQSITKIYVSTEVSTQNGRSNWGIPKQTLEISWEKIKGMEHIEVKDGDKIAFSCKVKSGGIPFPMSTSFLPIELHQLWDKVDFFTKPSGNGWGKLAKVKHLTMDPTYFPDLTSKKPLFAVKINPLNIEFPKAKYAL</sequence>
<comment type="caution">
    <text evidence="1">The sequence shown here is derived from an EMBL/GenBank/DDBJ whole genome shotgun (WGS) entry which is preliminary data.</text>
</comment>
<dbReference type="AlphaFoldDB" id="A0A327PFM0"/>